<dbReference type="OrthoDB" id="488984at2"/>
<dbReference type="Proteomes" id="UP000238007">
    <property type="component" value="Unassembled WGS sequence"/>
</dbReference>
<gene>
    <name evidence="1" type="ORF">CLV80_10484</name>
</gene>
<organism evidence="1 2">
    <name type="scientific">Yoonia maritima</name>
    <dbReference type="NCBI Taxonomy" id="1435347"/>
    <lineage>
        <taxon>Bacteria</taxon>
        <taxon>Pseudomonadati</taxon>
        <taxon>Pseudomonadota</taxon>
        <taxon>Alphaproteobacteria</taxon>
        <taxon>Rhodobacterales</taxon>
        <taxon>Paracoccaceae</taxon>
        <taxon>Yoonia</taxon>
    </lineage>
</organism>
<sequence length="141" mass="16307">MKFSLGTPEHGWVELTITDDIHRFEVIVSNVPNDFINDTMIALSQLLTYENKRQVWLSLEPAYYLMSIARQTDVFTITIDKGVSASNVVYYQASGDFKEVILPIYRSLKSFYNSRNEDLHWPAVNQMEFQNMLEAVALYKG</sequence>
<name>A0A2T0W019_9RHOB</name>
<dbReference type="RefSeq" id="WP_106356344.1">
    <property type="nucleotide sequence ID" value="NZ_JBHOGK010000009.1"/>
</dbReference>
<accession>A0A2T0W019</accession>
<dbReference type="AlphaFoldDB" id="A0A2T0W019"/>
<protein>
    <submittedName>
        <fullName evidence="1">Uncharacterized protein</fullName>
    </submittedName>
</protein>
<dbReference type="EMBL" id="PVTP01000004">
    <property type="protein sequence ID" value="PRY78121.1"/>
    <property type="molecule type" value="Genomic_DNA"/>
</dbReference>
<proteinExistence type="predicted"/>
<comment type="caution">
    <text evidence="1">The sequence shown here is derived from an EMBL/GenBank/DDBJ whole genome shotgun (WGS) entry which is preliminary data.</text>
</comment>
<keyword evidence="2" id="KW-1185">Reference proteome</keyword>
<evidence type="ECO:0000313" key="2">
    <source>
        <dbReference type="Proteomes" id="UP000238007"/>
    </source>
</evidence>
<evidence type="ECO:0000313" key="1">
    <source>
        <dbReference type="EMBL" id="PRY78121.1"/>
    </source>
</evidence>
<reference evidence="1 2" key="1">
    <citation type="submission" date="2018-03" db="EMBL/GenBank/DDBJ databases">
        <title>Genomic Encyclopedia of Archaeal and Bacterial Type Strains, Phase II (KMG-II): from individual species to whole genera.</title>
        <authorList>
            <person name="Goeker M."/>
        </authorList>
    </citation>
    <scope>NUCLEOTIDE SEQUENCE [LARGE SCALE GENOMIC DNA]</scope>
    <source>
        <strain evidence="1 2">DSM 101533</strain>
    </source>
</reference>